<comment type="caution">
    <text evidence="1">The sequence shown here is derived from an EMBL/GenBank/DDBJ whole genome shotgun (WGS) entry which is preliminary data.</text>
</comment>
<dbReference type="Proteomes" id="UP000692954">
    <property type="component" value="Unassembled WGS sequence"/>
</dbReference>
<sequence>MNQLLMDYIIKMIKRRANGLNQVKMNRNKQLYQLQSKNQVLYIGNYKNGIKIGRWETMFRFDYGEDCKIMGGGYYDENRFECGEWTELCNNFQLLGEKIGIWSTFQRFDCADDFEMMGGGAYNLNGIKPFLIRQNGNISQNCVLKIFSHRQSQPNPTPIKFLLFKKNKLQTQFVSEENILKLYLQFQLILSSSFIFQRSSLKIYISLNSSSFDYKAIEKCFFNYLNRFILWRYPSFLDFSSSLIISSTYYFQLWHTVFFVFRKYHKLRENFIPIFKLDVKSIKKSTIELNLCNQKKNKLLMSKCLKELLNQNIENISVSTKKNLVQQAGSNLQQN</sequence>
<keyword evidence="2" id="KW-1185">Reference proteome</keyword>
<protein>
    <submittedName>
        <fullName evidence="1">Uncharacterized protein</fullName>
    </submittedName>
</protein>
<accession>A0A8S1QHP1</accession>
<reference evidence="1" key="1">
    <citation type="submission" date="2021-01" db="EMBL/GenBank/DDBJ databases">
        <authorList>
            <consortium name="Genoscope - CEA"/>
            <person name="William W."/>
        </authorList>
    </citation>
    <scope>NUCLEOTIDE SEQUENCE</scope>
</reference>
<dbReference type="PANTHER" id="PTHR33706:SF1">
    <property type="entry name" value="TPR REPEAT PROTEIN"/>
    <property type="match status" value="1"/>
</dbReference>
<dbReference type="EMBL" id="CAJJDN010000104">
    <property type="protein sequence ID" value="CAD8114050.1"/>
    <property type="molecule type" value="Genomic_DNA"/>
</dbReference>
<name>A0A8S1QHP1_9CILI</name>
<evidence type="ECO:0000313" key="2">
    <source>
        <dbReference type="Proteomes" id="UP000692954"/>
    </source>
</evidence>
<dbReference type="AlphaFoldDB" id="A0A8S1QHP1"/>
<evidence type="ECO:0000313" key="1">
    <source>
        <dbReference type="EMBL" id="CAD8114050.1"/>
    </source>
</evidence>
<proteinExistence type="predicted"/>
<organism evidence="1 2">
    <name type="scientific">Paramecium sonneborni</name>
    <dbReference type="NCBI Taxonomy" id="65129"/>
    <lineage>
        <taxon>Eukaryota</taxon>
        <taxon>Sar</taxon>
        <taxon>Alveolata</taxon>
        <taxon>Ciliophora</taxon>
        <taxon>Intramacronucleata</taxon>
        <taxon>Oligohymenophorea</taxon>
        <taxon>Peniculida</taxon>
        <taxon>Parameciidae</taxon>
        <taxon>Paramecium</taxon>
    </lineage>
</organism>
<gene>
    <name evidence="1" type="ORF">PSON_ATCC_30995.1.T1040223</name>
</gene>
<dbReference type="PANTHER" id="PTHR33706">
    <property type="entry name" value="MORN VARIANT REPEAT PROTEIN"/>
    <property type="match status" value="1"/>
</dbReference>